<feature type="compositionally biased region" description="Polar residues" evidence="1">
    <location>
        <begin position="255"/>
        <end position="265"/>
    </location>
</feature>
<sequence length="306" mass="32718">AEVKRRRPDGGNSPPSFVSTSGQCASSNVVLNAELAAVDESVPLADEEEDGNVVDDGDDSVIEEEQREDEEDVDDDEEEIQNLEEQVGRDQYFVEDMQQSVNVQGQEASSSYAQEDDDNEVMIMGESSVVPSDSQGAYFGGSMLEEEQHFQQSPLDGGGDIVVETLENEFGDEPVGLAADDDDVNSAVEPNISATSAASSPALSLLNEPVDVSDGAGTLAQSSSADVNIGEDLVNEAREAQAAVDQEEISKIGEDSNQPSTSTESVARRKIIRLNKATKTSAADDDSLTSTSKSRLRKMRFGLQNK</sequence>
<reference evidence="3" key="1">
    <citation type="submission" date="2022-11" db="UniProtKB">
        <authorList>
            <consortium name="WormBaseParasite"/>
        </authorList>
    </citation>
    <scope>IDENTIFICATION</scope>
</reference>
<feature type="region of interest" description="Disordered" evidence="1">
    <location>
        <begin position="1"/>
        <end position="23"/>
    </location>
</feature>
<protein>
    <submittedName>
        <fullName evidence="3">Uncharacterized protein</fullName>
    </submittedName>
</protein>
<proteinExistence type="predicted"/>
<feature type="compositionally biased region" description="Acidic residues" evidence="1">
    <location>
        <begin position="45"/>
        <end position="79"/>
    </location>
</feature>
<dbReference type="AlphaFoldDB" id="A0A915K0X7"/>
<keyword evidence="2" id="KW-1185">Reference proteome</keyword>
<evidence type="ECO:0000313" key="2">
    <source>
        <dbReference type="Proteomes" id="UP000887565"/>
    </source>
</evidence>
<name>A0A915K0X7_ROMCU</name>
<accession>A0A915K0X7</accession>
<feature type="region of interest" description="Disordered" evidence="1">
    <location>
        <begin position="238"/>
        <end position="306"/>
    </location>
</feature>
<feature type="region of interest" description="Disordered" evidence="1">
    <location>
        <begin position="40"/>
        <end position="79"/>
    </location>
</feature>
<evidence type="ECO:0000256" key="1">
    <source>
        <dbReference type="SAM" id="MobiDB-lite"/>
    </source>
</evidence>
<dbReference type="WBParaSite" id="nRc.2.0.1.t31865-RA">
    <property type="protein sequence ID" value="nRc.2.0.1.t31865-RA"/>
    <property type="gene ID" value="nRc.2.0.1.g31865"/>
</dbReference>
<organism evidence="2 3">
    <name type="scientific">Romanomermis culicivorax</name>
    <name type="common">Nematode worm</name>
    <dbReference type="NCBI Taxonomy" id="13658"/>
    <lineage>
        <taxon>Eukaryota</taxon>
        <taxon>Metazoa</taxon>
        <taxon>Ecdysozoa</taxon>
        <taxon>Nematoda</taxon>
        <taxon>Enoplea</taxon>
        <taxon>Dorylaimia</taxon>
        <taxon>Mermithida</taxon>
        <taxon>Mermithoidea</taxon>
        <taxon>Mermithidae</taxon>
        <taxon>Romanomermis</taxon>
    </lineage>
</organism>
<feature type="compositionally biased region" description="Polar residues" evidence="1">
    <location>
        <begin position="13"/>
        <end position="23"/>
    </location>
</feature>
<dbReference type="Proteomes" id="UP000887565">
    <property type="component" value="Unplaced"/>
</dbReference>
<evidence type="ECO:0000313" key="3">
    <source>
        <dbReference type="WBParaSite" id="nRc.2.0.1.t31865-RA"/>
    </source>
</evidence>